<dbReference type="EMBL" id="CP109495">
    <property type="protein sequence ID" value="WUX50081.1"/>
    <property type="molecule type" value="Genomic_DNA"/>
</dbReference>
<feature type="region of interest" description="Disordered" evidence="1">
    <location>
        <begin position="328"/>
        <end position="368"/>
    </location>
</feature>
<gene>
    <name evidence="2" type="ORF">OG442_00020</name>
</gene>
<reference evidence="2" key="1">
    <citation type="submission" date="2022-10" db="EMBL/GenBank/DDBJ databases">
        <title>The complete genomes of actinobacterial strains from the NBC collection.</title>
        <authorList>
            <person name="Joergensen T.S."/>
            <person name="Alvarez Arevalo M."/>
            <person name="Sterndorff E.B."/>
            <person name="Faurdal D."/>
            <person name="Vuksanovic O."/>
            <person name="Mourched A.-S."/>
            <person name="Charusanti P."/>
            <person name="Shaw S."/>
            <person name="Blin K."/>
            <person name="Weber T."/>
        </authorList>
    </citation>
    <scope>NUCLEOTIDE SEQUENCE</scope>
    <source>
        <strain evidence="2">NBC_01432</strain>
    </source>
</reference>
<keyword evidence="3" id="KW-1185">Reference proteome</keyword>
<sequence>MSGEFAQLVVDEAIFHLVPTRKRNDPVPTQVQFSEAVCKLNEDVRGKIQANFRAVLARHGRPVVEELEGKKSNLPDRVYEYLLEQRDLVSVSTDLAELLFESQRGNSPAGLLLVASASLAGKKALLIVKLEQEGGFRAEEVLVGGKRTFDMNYFANLLMTEHNKIYKAALFCVDGIPDDGPIEGWAADKQLGGRMAGFWLQAFLGCEQKEDPKRVTQKFHEAAVDWVDKRVDDPEKSVDYLMAVLVELRSNTATLDPTAFAADHLDLHDQDSFLTYLASKDVPTGSFDKDIARVAPRLSELQIGFRSGISIVTPVNRVRDDIKIEDHSDGTSTVTVKGKITSTRSHYSPRKPDAPHTDGQTPGADTTG</sequence>
<dbReference type="InterPro" id="IPR007358">
    <property type="entry name" value="Nucleoid_associated_NdpA"/>
</dbReference>
<proteinExistence type="predicted"/>
<organism evidence="2 3">
    <name type="scientific">Streptomyces niveus</name>
    <name type="common">Streptomyces spheroides</name>
    <dbReference type="NCBI Taxonomy" id="193462"/>
    <lineage>
        <taxon>Bacteria</taxon>
        <taxon>Bacillati</taxon>
        <taxon>Actinomycetota</taxon>
        <taxon>Actinomycetes</taxon>
        <taxon>Kitasatosporales</taxon>
        <taxon>Streptomycetaceae</taxon>
        <taxon>Streptomyces</taxon>
    </lineage>
</organism>
<evidence type="ECO:0000256" key="1">
    <source>
        <dbReference type="SAM" id="MobiDB-lite"/>
    </source>
</evidence>
<dbReference type="Pfam" id="PF04245">
    <property type="entry name" value="NA37"/>
    <property type="match status" value="1"/>
</dbReference>
<dbReference type="RefSeq" id="WP_329073618.1">
    <property type="nucleotide sequence ID" value="NZ_CP109495.1"/>
</dbReference>
<protein>
    <submittedName>
        <fullName evidence="2">Nucleoid-associated protein</fullName>
    </submittedName>
</protein>
<dbReference type="Proteomes" id="UP001432209">
    <property type="component" value="Chromosome"/>
</dbReference>
<name>A0ABZ1ZUQ6_STRNV</name>
<feature type="compositionally biased region" description="Polar residues" evidence="1">
    <location>
        <begin position="358"/>
        <end position="368"/>
    </location>
</feature>
<feature type="compositionally biased region" description="Polar residues" evidence="1">
    <location>
        <begin position="330"/>
        <end position="346"/>
    </location>
</feature>
<evidence type="ECO:0000313" key="3">
    <source>
        <dbReference type="Proteomes" id="UP001432209"/>
    </source>
</evidence>
<accession>A0ABZ1ZUQ6</accession>
<evidence type="ECO:0000313" key="2">
    <source>
        <dbReference type="EMBL" id="WUX50081.1"/>
    </source>
</evidence>